<feature type="region of interest" description="Disordered" evidence="1">
    <location>
        <begin position="452"/>
        <end position="477"/>
    </location>
</feature>
<proteinExistence type="predicted"/>
<reference evidence="2" key="1">
    <citation type="submission" date="2014-11" db="EMBL/GenBank/DDBJ databases">
        <authorList>
            <person name="Otto D Thomas"/>
            <person name="Naeem Raeece"/>
        </authorList>
    </citation>
    <scope>NUCLEOTIDE SEQUENCE</scope>
</reference>
<protein>
    <submittedName>
        <fullName evidence="2">Uncharacterized protein</fullName>
    </submittedName>
</protein>
<dbReference type="Gene3D" id="3.40.50.300">
    <property type="entry name" value="P-loop containing nucleotide triphosphate hydrolases"/>
    <property type="match status" value="1"/>
</dbReference>
<feature type="region of interest" description="Disordered" evidence="1">
    <location>
        <begin position="227"/>
        <end position="296"/>
    </location>
</feature>
<feature type="region of interest" description="Disordered" evidence="1">
    <location>
        <begin position="1091"/>
        <end position="1197"/>
    </location>
</feature>
<feature type="region of interest" description="Disordered" evidence="1">
    <location>
        <begin position="1"/>
        <end position="28"/>
    </location>
</feature>
<feature type="compositionally biased region" description="Basic and acidic residues" evidence="1">
    <location>
        <begin position="1097"/>
        <end position="1112"/>
    </location>
</feature>
<dbReference type="VEuPathDB" id="CryptoDB:Cvel_10605"/>
<feature type="compositionally biased region" description="Basic and acidic residues" evidence="1">
    <location>
        <begin position="566"/>
        <end position="597"/>
    </location>
</feature>
<evidence type="ECO:0000313" key="2">
    <source>
        <dbReference type="EMBL" id="CEM51420.1"/>
    </source>
</evidence>
<accession>A0A0G4I3J7</accession>
<dbReference type="EMBL" id="CDMZ01004944">
    <property type="protein sequence ID" value="CEM51420.1"/>
    <property type="molecule type" value="Genomic_DNA"/>
</dbReference>
<feature type="compositionally biased region" description="Acidic residues" evidence="1">
    <location>
        <begin position="665"/>
        <end position="686"/>
    </location>
</feature>
<feature type="region of interest" description="Disordered" evidence="1">
    <location>
        <begin position="173"/>
        <end position="215"/>
    </location>
</feature>
<dbReference type="AlphaFoldDB" id="A0A0G4I3J7"/>
<dbReference type="SUPFAM" id="SSF52540">
    <property type="entry name" value="P-loop containing nucleoside triphosphate hydrolases"/>
    <property type="match status" value="1"/>
</dbReference>
<feature type="compositionally biased region" description="Basic and acidic residues" evidence="1">
    <location>
        <begin position="244"/>
        <end position="256"/>
    </location>
</feature>
<dbReference type="Pfam" id="PF03215">
    <property type="entry name" value="Rad17"/>
    <property type="match status" value="1"/>
</dbReference>
<sequence length="1222" mass="132965">MQCHQSTLLREYHSQKSSKPHFDHGRYSASKRRPSVLSQVAEKHVWRLYELRLGLFDELVIDPKRIEDVERFLKGPGDFSSGRGGPFPSFPRILLVTGPSGCGKETLVRVLCSDMGVPVKEWIQQADWSSAARGAEGGSEREPSKSQQFLSFLVQSMTYASVKSRIRVERVVAETSSSSSSNLKTNSEGVSQKGAVAPTATRGGGTLQTAAPARLTKALMPKMRRQWGKEAGEAGKSPNGRDVQTAEKVSKQKENRGGVMNGGRRGGKEREVQNESAQRDKGDLSSSSSSSSAAKEVSSTQVTLDFPFSLLSHGGSLSSDGSRRSFVAQLGDTLENLVFSSGSAASQTPSTGLLVFVFGDSRSDRWALQRILPPECRLMREGRVAEVKVNKVTQAGCKAVLSQILQEEKAKAKERGEEGTGAPRLTKADTDLITTVADGDLAQAIQQLRFEIAGRQRRPGGPTKEKKGSQKSKETPGVISLGMKDEWLNLFRAIRGFLLNKRVDCACVNQKDPMDEGGPFCLPKLTLFGDGPDLVQLHPDNGHVRSFSLSLLLLSAHTIERTKEAMRRGFEEPTEGEKREMLRQTAEREQKDKEERSTPGSRGTHPLQRIPRTPTMVAPTALVRLVGGRLQLQPVPGAGKTPGSARRSSGSLSTPGVPPKRTNIVEEDTVIISSSEEEIEEDEGDDPGLRQLVRHRGGQGGGKTDVKVKQEEDRGKEGGVKEEARAEDVKEDCSSVSSAFAAASLEVKRREALITSSFLSSTGKWDVRDGYRVFKFVEPKKEKGRAKTKPGEPCPLASGRLIPKGKRPPLKYAVEERVDATPCEPSFLVDLLFEHLLTYMGKVEDVAVALEDFSQADSELLRGESGDFFRPFGGGRKADFGGAETPLQTQLHQSLCVRGVLDANLHPLESCAPRGFCAMKGSKQRAAKNATEERADKLRRSARELFDFSIDRAFLEDSPSLLPGPVHRQERVGNGLSEAQQSEELEEEEEEGNRARGGGRESGDADSGSIPVSLSLWSRPVAVDVLPYTGMLVRMQEQRERLGGYGYSSGVLPSIPRHISSRLSAATALGPSPGLSGGSLDADGEGALLWAEGEQGVQREAKGSKRERREETAAEQEEWGQKRTRAEETAGAPQDNPSRIMHDRNTQHEDPHATPFSSSQWHGQERWPAAGQEHSQTQAPAVQPAPQPYGDNHSGFGAAAAIPVSQGVEDEIVDCGDCDLWI</sequence>
<feature type="compositionally biased region" description="Basic and acidic residues" evidence="1">
    <location>
        <begin position="10"/>
        <end position="26"/>
    </location>
</feature>
<gene>
    <name evidence="2" type="ORF">Cvel_10605</name>
</gene>
<feature type="compositionally biased region" description="Acidic residues" evidence="1">
    <location>
        <begin position="981"/>
        <end position="991"/>
    </location>
</feature>
<dbReference type="InterPro" id="IPR027417">
    <property type="entry name" value="P-loop_NTPase"/>
</dbReference>
<feature type="compositionally biased region" description="Basic and acidic residues" evidence="1">
    <location>
        <begin position="266"/>
        <end position="283"/>
    </location>
</feature>
<feature type="compositionally biased region" description="Basic and acidic residues" evidence="1">
    <location>
        <begin position="992"/>
        <end position="1003"/>
    </location>
</feature>
<feature type="compositionally biased region" description="Basic and acidic residues" evidence="1">
    <location>
        <begin position="704"/>
        <end position="728"/>
    </location>
</feature>
<feature type="region of interest" description="Disordered" evidence="1">
    <location>
        <begin position="632"/>
        <end position="728"/>
    </location>
</feature>
<feature type="compositionally biased region" description="Basic and acidic residues" evidence="1">
    <location>
        <begin position="1140"/>
        <end position="1152"/>
    </location>
</feature>
<feature type="compositionally biased region" description="Basic and acidic residues" evidence="1">
    <location>
        <begin position="463"/>
        <end position="474"/>
    </location>
</feature>
<feature type="region of interest" description="Disordered" evidence="1">
    <location>
        <begin position="566"/>
        <end position="616"/>
    </location>
</feature>
<feature type="region of interest" description="Disordered" evidence="1">
    <location>
        <begin position="977"/>
        <end position="1011"/>
    </location>
</feature>
<feature type="compositionally biased region" description="Basic and acidic residues" evidence="1">
    <location>
        <begin position="1119"/>
        <end position="1128"/>
    </location>
</feature>
<name>A0A0G4I3J7_9ALVE</name>
<evidence type="ECO:0000256" key="1">
    <source>
        <dbReference type="SAM" id="MobiDB-lite"/>
    </source>
</evidence>
<organism evidence="2">
    <name type="scientific">Chromera velia CCMP2878</name>
    <dbReference type="NCBI Taxonomy" id="1169474"/>
    <lineage>
        <taxon>Eukaryota</taxon>
        <taxon>Sar</taxon>
        <taxon>Alveolata</taxon>
        <taxon>Colpodellida</taxon>
        <taxon>Chromeraceae</taxon>
        <taxon>Chromera</taxon>
    </lineage>
</organism>